<evidence type="ECO:0000313" key="7">
    <source>
        <dbReference type="EMBL" id="WOC12670.1"/>
    </source>
</evidence>
<reference evidence="7" key="1">
    <citation type="submission" date="2023-06" db="EMBL/GenBank/DDBJ databases">
        <title>Gordonia sp. nov. and Pseudochrobactrum sp. nov., two species isolated from the burying beetle Nicrophorus vespilloides.</title>
        <authorList>
            <person name="Poehlein A."/>
            <person name="Guzman J."/>
            <person name="Daniel R."/>
            <person name="Vilcinskas A."/>
        </authorList>
    </citation>
    <scope>NUCLEOTIDE SEQUENCE</scope>
    <source>
        <strain evidence="7">MP11Mi</strain>
    </source>
</reference>
<feature type="transmembrane region" description="Helical" evidence="5">
    <location>
        <begin position="587"/>
        <end position="609"/>
    </location>
</feature>
<evidence type="ECO:0000256" key="3">
    <source>
        <dbReference type="ARBA" id="ARBA00022989"/>
    </source>
</evidence>
<feature type="transmembrane region" description="Helical" evidence="5">
    <location>
        <begin position="471"/>
        <end position="496"/>
    </location>
</feature>
<organism evidence="7">
    <name type="scientific">Gordonia sp. MP11Mi</name>
    <dbReference type="NCBI Taxonomy" id="3022769"/>
    <lineage>
        <taxon>Bacteria</taxon>
        <taxon>Bacillati</taxon>
        <taxon>Actinomycetota</taxon>
        <taxon>Actinomycetes</taxon>
        <taxon>Mycobacteriales</taxon>
        <taxon>Gordoniaceae</taxon>
        <taxon>Gordonia</taxon>
    </lineage>
</organism>
<dbReference type="AlphaFoldDB" id="A0AA97GVE5"/>
<evidence type="ECO:0000259" key="6">
    <source>
        <dbReference type="Pfam" id="PF12698"/>
    </source>
</evidence>
<sequence length="626" mass="65692">MKMLAAFSPGSDFKRYYRGRMPRLALAVIILMPLMYGALYLWAFWNPFNEVNKMPIALVNLDTGATLDGKPLAAGEQVVQGLVASKQLDLNVVSESEAADGVAHGKYYFSITLPKDFSEAVVSPTTGKPRSAPLIFTYDDANNYLASVLGGDAAQQVVSQVASQVGTQTFDIAFKEVGSMLPQVTKAVDGANELATGLDTANTGAHELSGALDELSGVVIKATDPVLAATSGSGGLSPAEVKATATRVSQGAETINEIVGGAAATQSRGYTALDRAISGMASSPDPAMRALARSLTPAKDALANRGLGPDANNAATALLSDSQKLSAAMTTPGSQVNSLLALAESGGLHADIEKARGAATELSSASGELAAGTKKLAGGAHQLAGGLDEASKAIPKWNKEQQDALAKTLSQPVFLSEKYENEAGTFGTGFAPFFFSLALFVGGIIAWMLFTPLQSRPIAQGLNSVRAVLASYAPTFGVGALQAAILFGVTVLAVGLRPVHVAGTFLFMLLVVATFLALIQMFNALFGPAVGRVVTLAFLMIQLTSAGGIYPVETTTKPFQYIHWVDPMTYTVNGLRQMIMGGVDYRFWVALAVLSCLTVIFLSVSVVAARRNRQYTMDRLYPPVEV</sequence>
<evidence type="ECO:0000256" key="4">
    <source>
        <dbReference type="ARBA" id="ARBA00023136"/>
    </source>
</evidence>
<dbReference type="InterPro" id="IPR013525">
    <property type="entry name" value="ABC2_TM"/>
</dbReference>
<proteinExistence type="predicted"/>
<dbReference type="NCBIfam" id="TIGR03061">
    <property type="entry name" value="pip_yhgE_Nterm"/>
    <property type="match status" value="1"/>
</dbReference>
<dbReference type="PANTHER" id="PTHR43077:SF5">
    <property type="entry name" value="PHAGE INFECTION PROTEIN"/>
    <property type="match status" value="1"/>
</dbReference>
<protein>
    <recommendedName>
        <fullName evidence="6">ABC-2 type transporter transmembrane domain-containing protein</fullName>
    </recommendedName>
</protein>
<feature type="transmembrane region" description="Helical" evidence="5">
    <location>
        <begin position="24"/>
        <end position="45"/>
    </location>
</feature>
<dbReference type="NCBIfam" id="TIGR03062">
    <property type="entry name" value="pip_yhgE_Cterm"/>
    <property type="match status" value="1"/>
</dbReference>
<dbReference type="GO" id="GO:0016020">
    <property type="term" value="C:membrane"/>
    <property type="evidence" value="ECO:0007669"/>
    <property type="project" value="UniProtKB-SubCell"/>
</dbReference>
<keyword evidence="2 5" id="KW-0812">Transmembrane</keyword>
<feature type="transmembrane region" description="Helical" evidence="5">
    <location>
        <begin position="533"/>
        <end position="552"/>
    </location>
</feature>
<dbReference type="EMBL" id="CP128986">
    <property type="protein sequence ID" value="WOC12670.1"/>
    <property type="molecule type" value="Genomic_DNA"/>
</dbReference>
<name>A0AA97GVE5_9ACTN</name>
<dbReference type="GO" id="GO:0140359">
    <property type="term" value="F:ABC-type transporter activity"/>
    <property type="evidence" value="ECO:0007669"/>
    <property type="project" value="InterPro"/>
</dbReference>
<keyword evidence="3 5" id="KW-1133">Transmembrane helix</keyword>
<accession>A0AA97GVE5</accession>
<gene>
    <name evidence="7" type="ORF">MP11Mi_17610</name>
</gene>
<feature type="transmembrane region" description="Helical" evidence="5">
    <location>
        <begin position="502"/>
        <end position="526"/>
    </location>
</feature>
<dbReference type="Pfam" id="PF12698">
    <property type="entry name" value="ABC2_membrane_3"/>
    <property type="match status" value="2"/>
</dbReference>
<dbReference type="PANTHER" id="PTHR43077">
    <property type="entry name" value="TRANSPORT PERMEASE YVFS-RELATED"/>
    <property type="match status" value="1"/>
</dbReference>
<keyword evidence="4 5" id="KW-0472">Membrane</keyword>
<dbReference type="Gene3D" id="3.40.1710.10">
    <property type="entry name" value="abc type-2 transporter like domain"/>
    <property type="match status" value="1"/>
</dbReference>
<dbReference type="InterPro" id="IPR017500">
    <property type="entry name" value="Phage_infect_YhgE_N"/>
</dbReference>
<comment type="subcellular location">
    <subcellularLocation>
        <location evidence="1">Membrane</location>
        <topology evidence="1">Multi-pass membrane protein</topology>
    </subcellularLocation>
</comment>
<dbReference type="InterPro" id="IPR051328">
    <property type="entry name" value="T7SS_ABC-Transporter"/>
</dbReference>
<evidence type="ECO:0000256" key="1">
    <source>
        <dbReference type="ARBA" id="ARBA00004141"/>
    </source>
</evidence>
<evidence type="ECO:0000256" key="5">
    <source>
        <dbReference type="SAM" id="Phobius"/>
    </source>
</evidence>
<feature type="domain" description="ABC-2 type transporter transmembrane" evidence="6">
    <location>
        <begin position="391"/>
        <end position="606"/>
    </location>
</feature>
<dbReference type="InterPro" id="IPR017501">
    <property type="entry name" value="Phage_infect_YhgE_C"/>
</dbReference>
<feature type="transmembrane region" description="Helical" evidence="5">
    <location>
        <begin position="430"/>
        <end position="450"/>
    </location>
</feature>
<evidence type="ECO:0000256" key="2">
    <source>
        <dbReference type="ARBA" id="ARBA00022692"/>
    </source>
</evidence>
<feature type="domain" description="ABC-2 type transporter transmembrane" evidence="6">
    <location>
        <begin position="26"/>
        <end position="166"/>
    </location>
</feature>